<dbReference type="STRING" id="398580.Dshi_0666"/>
<dbReference type="OrthoDB" id="1495896at2"/>
<organism evidence="2 3">
    <name type="scientific">Dinoroseobacter shibae (strain DSM 16493 / NCIMB 14021 / DFL 12)</name>
    <dbReference type="NCBI Taxonomy" id="398580"/>
    <lineage>
        <taxon>Bacteria</taxon>
        <taxon>Pseudomonadati</taxon>
        <taxon>Pseudomonadota</taxon>
        <taxon>Alphaproteobacteria</taxon>
        <taxon>Rhodobacterales</taxon>
        <taxon>Roseobacteraceae</taxon>
        <taxon>Dinoroseobacter</taxon>
    </lineage>
</organism>
<protein>
    <submittedName>
        <fullName evidence="2">Nitrogen fixation protein fixH</fullName>
    </submittedName>
</protein>
<keyword evidence="1" id="KW-1133">Transmembrane helix</keyword>
<feature type="transmembrane region" description="Helical" evidence="1">
    <location>
        <begin position="12"/>
        <end position="34"/>
    </location>
</feature>
<dbReference type="InterPro" id="IPR018037">
    <property type="entry name" value="FixH_proteobacterial"/>
</dbReference>
<dbReference type="AlphaFoldDB" id="A8LQC6"/>
<dbReference type="HOGENOM" id="CLU_111458_2_0_5"/>
<dbReference type="PIRSF" id="PIRSF011386">
    <property type="entry name" value="FixH"/>
    <property type="match status" value="1"/>
</dbReference>
<dbReference type="EMBL" id="CP000830">
    <property type="protein sequence ID" value="ABV92412.1"/>
    <property type="molecule type" value="Genomic_DNA"/>
</dbReference>
<dbReference type="Pfam" id="PF05751">
    <property type="entry name" value="FixH"/>
    <property type="match status" value="1"/>
</dbReference>
<accession>A8LQC6</accession>
<evidence type="ECO:0000313" key="3">
    <source>
        <dbReference type="Proteomes" id="UP000006833"/>
    </source>
</evidence>
<dbReference type="eggNOG" id="COG5456">
    <property type="taxonomic scope" value="Bacteria"/>
</dbReference>
<evidence type="ECO:0000256" key="1">
    <source>
        <dbReference type="SAM" id="Phobius"/>
    </source>
</evidence>
<dbReference type="InterPro" id="IPR008620">
    <property type="entry name" value="FixH"/>
</dbReference>
<name>A8LQC6_DINSH</name>
<keyword evidence="1" id="KW-0812">Transmembrane</keyword>
<reference evidence="3" key="1">
    <citation type="journal article" date="2010" name="ISME J.">
        <title>The complete genome sequence of the algal symbiont Dinoroseobacter shibae: a hitchhiker's guide to life in the sea.</title>
        <authorList>
            <person name="Wagner-Dobler I."/>
            <person name="Ballhausen B."/>
            <person name="Berger M."/>
            <person name="Brinkhoff T."/>
            <person name="Buchholz I."/>
            <person name="Bunk B."/>
            <person name="Cypionka H."/>
            <person name="Daniel R."/>
            <person name="Drepper T."/>
            <person name="Gerdts G."/>
            <person name="Hahnke S."/>
            <person name="Han C."/>
            <person name="Jahn D."/>
            <person name="Kalhoefer D."/>
            <person name="Kiss H."/>
            <person name="Klenk H.P."/>
            <person name="Kyrpides N."/>
            <person name="Liebl W."/>
            <person name="Liesegang H."/>
            <person name="Meincke L."/>
            <person name="Pati A."/>
            <person name="Petersen J."/>
            <person name="Piekarski T."/>
            <person name="Pommerenke C."/>
            <person name="Pradella S."/>
            <person name="Pukall R."/>
            <person name="Rabus R."/>
            <person name="Stackebrandt E."/>
            <person name="Thole S."/>
            <person name="Thompson L."/>
            <person name="Tielen P."/>
            <person name="Tomasch J."/>
            <person name="von Jan M."/>
            <person name="Wanphrut N."/>
            <person name="Wichels A."/>
            <person name="Zech H."/>
            <person name="Simon M."/>
        </authorList>
    </citation>
    <scope>NUCLEOTIDE SEQUENCE [LARGE SCALE GENOMIC DNA]</scope>
    <source>
        <strain evidence="3">DSM 16493 / NCIMB 14021 / DFL 12</strain>
    </source>
</reference>
<proteinExistence type="predicted"/>
<keyword evidence="1" id="KW-0472">Membrane</keyword>
<dbReference type="KEGG" id="dsh:Dshi_0666"/>
<sequence length="155" mass="17398">MSKSQEKEFTGRHMLMVMLGAFGVIITVNLTMAYNAIGTFPGLEVKNSYVASQNFDKNRASQQALGWTTDVRLDDGVLHLVFTDKQGQPVRAELLSVTLGRSTHVRDDQTPPFRWTGRDFTAPVDLDGGNWNIRLVAQAEDGTQFRQRMVFYVKG</sequence>
<dbReference type="Proteomes" id="UP000006833">
    <property type="component" value="Chromosome"/>
</dbReference>
<keyword evidence="3" id="KW-1185">Reference proteome</keyword>
<dbReference type="RefSeq" id="WP_012177344.1">
    <property type="nucleotide sequence ID" value="NC_009952.1"/>
</dbReference>
<gene>
    <name evidence="2" type="primary">fixH</name>
    <name evidence="2" type="ordered locus">Dshi_0666</name>
</gene>
<evidence type="ECO:0000313" key="2">
    <source>
        <dbReference type="EMBL" id="ABV92412.1"/>
    </source>
</evidence>